<sequence length="342" mass="38710">MWCVGFARQMSDQMVKRDCVCFNSMIEGYVKFGMVDLARELFNSMPMEERNSISWNTMISGCVQSLIGFLVALELFGKMSKKYVVSWNLIIGGFVKRGKKEDAYDMFRKMPVKDVVSWANMVYGYAKIGEVDVARSFIDEMPERDVIACNFMLTGYVQNGCCTEAWQLFQYMQSGLGLLPDGATLGRTASFGLKIGVALINKFAKCGSIENAMLVFGSIEYKDVDHWNAMIGGLAIHGPGEMAFELFMEMERLLVKPDDITFIRVLSAFQVTYVLLSRMYAGFGMWNDTKRLRTIMPHSTQSSGNLFLALTLPWEWLRSQALQAAEERHLNANVTNFYVLCS</sequence>
<protein>
    <submittedName>
        <fullName evidence="3">Pentatricopeptide repeat</fullName>
    </submittedName>
</protein>
<dbReference type="Gene3D" id="1.25.40.10">
    <property type="entry name" value="Tetratricopeptide repeat domain"/>
    <property type="match status" value="4"/>
</dbReference>
<evidence type="ECO:0000256" key="2">
    <source>
        <dbReference type="PROSITE-ProRule" id="PRU00708"/>
    </source>
</evidence>
<dbReference type="AlphaFoldDB" id="A0AAN8URA4"/>
<dbReference type="GO" id="GO:0003723">
    <property type="term" value="F:RNA binding"/>
    <property type="evidence" value="ECO:0007669"/>
    <property type="project" value="InterPro"/>
</dbReference>
<dbReference type="NCBIfam" id="TIGR00756">
    <property type="entry name" value="PPR"/>
    <property type="match status" value="4"/>
</dbReference>
<organism evidence="3 4">
    <name type="scientific">Dillenia turbinata</name>
    <dbReference type="NCBI Taxonomy" id="194707"/>
    <lineage>
        <taxon>Eukaryota</taxon>
        <taxon>Viridiplantae</taxon>
        <taxon>Streptophyta</taxon>
        <taxon>Embryophyta</taxon>
        <taxon>Tracheophyta</taxon>
        <taxon>Spermatophyta</taxon>
        <taxon>Magnoliopsida</taxon>
        <taxon>eudicotyledons</taxon>
        <taxon>Gunneridae</taxon>
        <taxon>Pentapetalae</taxon>
        <taxon>Dilleniales</taxon>
        <taxon>Dilleniaceae</taxon>
        <taxon>Dillenia</taxon>
    </lineage>
</organism>
<evidence type="ECO:0000313" key="3">
    <source>
        <dbReference type="EMBL" id="KAK6920285.1"/>
    </source>
</evidence>
<keyword evidence="4" id="KW-1185">Reference proteome</keyword>
<dbReference type="InterPro" id="IPR002885">
    <property type="entry name" value="PPR_rpt"/>
</dbReference>
<feature type="repeat" description="PPR" evidence="2">
    <location>
        <begin position="83"/>
        <end position="113"/>
    </location>
</feature>
<keyword evidence="1" id="KW-0677">Repeat</keyword>
<evidence type="ECO:0000256" key="1">
    <source>
        <dbReference type="ARBA" id="ARBA00022737"/>
    </source>
</evidence>
<feature type="repeat" description="PPR" evidence="2">
    <location>
        <begin position="18"/>
        <end position="52"/>
    </location>
</feature>
<dbReference type="EMBL" id="JBAMMX010000021">
    <property type="protein sequence ID" value="KAK6920285.1"/>
    <property type="molecule type" value="Genomic_DNA"/>
</dbReference>
<dbReference type="Pfam" id="PF01535">
    <property type="entry name" value="PPR"/>
    <property type="match status" value="5"/>
</dbReference>
<accession>A0AAN8URA4</accession>
<dbReference type="PANTHER" id="PTHR47926">
    <property type="entry name" value="PENTATRICOPEPTIDE REPEAT-CONTAINING PROTEIN"/>
    <property type="match status" value="1"/>
</dbReference>
<evidence type="ECO:0000313" key="4">
    <source>
        <dbReference type="Proteomes" id="UP001370490"/>
    </source>
</evidence>
<dbReference type="InterPro" id="IPR046960">
    <property type="entry name" value="PPR_At4g14850-like_plant"/>
</dbReference>
<comment type="caution">
    <text evidence="3">The sequence shown here is derived from an EMBL/GenBank/DDBJ whole genome shotgun (WGS) entry which is preliminary data.</text>
</comment>
<gene>
    <name evidence="3" type="ORF">RJ641_016189</name>
</gene>
<dbReference type="Proteomes" id="UP001370490">
    <property type="component" value="Unassembled WGS sequence"/>
</dbReference>
<dbReference type="GO" id="GO:0009451">
    <property type="term" value="P:RNA modification"/>
    <property type="evidence" value="ECO:0007669"/>
    <property type="project" value="InterPro"/>
</dbReference>
<dbReference type="InterPro" id="IPR011990">
    <property type="entry name" value="TPR-like_helical_dom_sf"/>
</dbReference>
<feature type="repeat" description="PPR" evidence="2">
    <location>
        <begin position="223"/>
        <end position="257"/>
    </location>
</feature>
<reference evidence="3 4" key="1">
    <citation type="submission" date="2023-12" db="EMBL/GenBank/DDBJ databases">
        <title>A high-quality genome assembly for Dillenia turbinata (Dilleniales).</title>
        <authorList>
            <person name="Chanderbali A."/>
        </authorList>
    </citation>
    <scope>NUCLEOTIDE SEQUENCE [LARGE SCALE GENOMIC DNA]</scope>
    <source>
        <strain evidence="3">LSX21</strain>
        <tissue evidence="3">Leaf</tissue>
    </source>
</reference>
<dbReference type="Pfam" id="PF13041">
    <property type="entry name" value="PPR_2"/>
    <property type="match status" value="1"/>
</dbReference>
<dbReference type="PROSITE" id="PS51375">
    <property type="entry name" value="PPR"/>
    <property type="match status" value="4"/>
</dbReference>
<feature type="repeat" description="PPR" evidence="2">
    <location>
        <begin position="114"/>
        <end position="148"/>
    </location>
</feature>
<proteinExistence type="predicted"/>
<dbReference type="PANTHER" id="PTHR47926:SF456">
    <property type="entry name" value="PENTATRICOPEPTIDE REPEAT-CONTAINING PROTEIN ELI1, CHLOROPLASTIC"/>
    <property type="match status" value="1"/>
</dbReference>
<name>A0AAN8URA4_9MAGN</name>